<protein>
    <submittedName>
        <fullName evidence="1">Uncharacterized protein</fullName>
    </submittedName>
</protein>
<keyword evidence="1" id="KW-0614">Plasmid</keyword>
<proteinExistence type="predicted"/>
<geneLocation type="plasmid" evidence="1">
    <name>p17-15-vir-like</name>
</geneLocation>
<evidence type="ECO:0000313" key="1">
    <source>
        <dbReference type="EMBL" id="QTX14643.1"/>
    </source>
</evidence>
<sequence>MSLNIWVVLKLKFPRNRDTVSGSFYGNIKLVDEGIIFEVAFRRSNLSMPMK</sequence>
<dbReference type="AlphaFoldDB" id="A0A8B0SQU4"/>
<dbReference type="EMBL" id="MN956836">
    <property type="protein sequence ID" value="QTX14643.1"/>
    <property type="molecule type" value="Genomic_DNA"/>
</dbReference>
<organism evidence="1">
    <name type="scientific">Klebsiella pneumoniae</name>
    <dbReference type="NCBI Taxonomy" id="573"/>
    <lineage>
        <taxon>Bacteria</taxon>
        <taxon>Pseudomonadati</taxon>
        <taxon>Pseudomonadota</taxon>
        <taxon>Gammaproteobacteria</taxon>
        <taxon>Enterobacterales</taxon>
        <taxon>Enterobacteriaceae</taxon>
        <taxon>Klebsiella/Raoultella group</taxon>
        <taxon>Klebsiella</taxon>
        <taxon>Klebsiella pneumoniae complex</taxon>
    </lineage>
</organism>
<name>A0A8B0SQU4_KLEPN</name>
<reference evidence="1" key="1">
    <citation type="submission" date="2020-01" db="EMBL/GenBank/DDBJ databases">
        <authorList>
            <person name="Qin S."/>
        </authorList>
    </citation>
    <scope>NUCLEOTIDE SEQUENCE</scope>
    <source>
        <strain evidence="1">CVir17-16-YZ6g</strain>
        <plasmid evidence="1">p17-15-vir-like</plasmid>
    </source>
</reference>
<accession>A0A8B0SQU4</accession>